<feature type="compositionally biased region" description="Basic residues" evidence="8">
    <location>
        <begin position="375"/>
        <end position="386"/>
    </location>
</feature>
<dbReference type="PROSITE" id="PS50125">
    <property type="entry name" value="GUANYLATE_CYCLASE_2"/>
    <property type="match status" value="1"/>
</dbReference>
<dbReference type="InterPro" id="IPR050401">
    <property type="entry name" value="Cyclic_nucleotide_synthase"/>
</dbReference>
<dbReference type="PROSITE" id="PS00452">
    <property type="entry name" value="GUANYLATE_CYCLASE_1"/>
    <property type="match status" value="1"/>
</dbReference>
<feature type="region of interest" description="Disordered" evidence="8">
    <location>
        <begin position="1019"/>
        <end position="1060"/>
    </location>
</feature>
<dbReference type="InterPro" id="IPR001054">
    <property type="entry name" value="A/G_cyclase"/>
</dbReference>
<protein>
    <recommendedName>
        <fullName evidence="9">Guanylate cyclase domain-containing protein</fullName>
    </recommendedName>
</protein>
<feature type="region of interest" description="Disordered" evidence="8">
    <location>
        <begin position="182"/>
        <end position="244"/>
    </location>
</feature>
<feature type="region of interest" description="Disordered" evidence="8">
    <location>
        <begin position="1289"/>
        <end position="1308"/>
    </location>
</feature>
<comment type="similarity">
    <text evidence="7">Belongs to the adenylyl cyclase class-4/guanylyl cyclase family.</text>
</comment>
<evidence type="ECO:0000256" key="2">
    <source>
        <dbReference type="ARBA" id="ARBA00022692"/>
    </source>
</evidence>
<feature type="region of interest" description="Disordered" evidence="8">
    <location>
        <begin position="355"/>
        <end position="394"/>
    </location>
</feature>
<keyword evidence="4" id="KW-1133">Transmembrane helix</keyword>
<evidence type="ECO:0000259" key="9">
    <source>
        <dbReference type="PROSITE" id="PS50125"/>
    </source>
</evidence>
<dbReference type="Gene3D" id="3.30.70.1230">
    <property type="entry name" value="Nucleotide cyclase"/>
    <property type="match status" value="1"/>
</dbReference>
<feature type="compositionally biased region" description="Gly residues" evidence="8">
    <location>
        <begin position="361"/>
        <end position="370"/>
    </location>
</feature>
<feature type="region of interest" description="Disordered" evidence="8">
    <location>
        <begin position="432"/>
        <end position="462"/>
    </location>
</feature>
<evidence type="ECO:0000256" key="8">
    <source>
        <dbReference type="SAM" id="MobiDB-lite"/>
    </source>
</evidence>
<keyword evidence="3" id="KW-0547">Nucleotide-binding</keyword>
<sequence length="1319" mass="138395">MANFALEASDLLRGASPIEIVIGLISGEVKYVSPGAKVVWGSAIRELHAGALPQTLCFSRNDSSLHVALAKRRELFGVLLAPEMAEMLFTSLQKQRASVTSSLNVWGLIMLPAYSAGVSHVQPLAEVTMDLAPVDRPEQTQPHDFPSSVSNLFPQAQSIETADILRQDPVLHVEPQLLPQPVEQQASGQQQSQLQPPPPARPQPQLQEPAQPQSVDPTELEYDTGRPLRDSASAGQQSSMSRHRTLRPPQLLFANASSSRQPLFVSEEQPYFMEEEQPYFMADMLQLQTHTYSLREGAASSTILMPRHADIAGSGRLQNASVRNELLDSAGSLHRFSGSMLLEGGGMRAEGVGGARLAAGGDQGEQSRGGVGRRDGHRSRLRRVSSRRLQDAGSSAAAHQRVILYDSARVQRSDGSGGATAAAAVIEEHGAVGSGGPVTAPGPLSDPDATDAGPIGEFDFSVPSQTLGRASLSEMSSQASQLLSPISMSQLLDEEQRQQPRPSSHNAVGLAVAVAAAEGETATRAPHPTTEDLAAAAPSTVGTVGEEVTSAALYADPEVSPFMSSSGNALQGQQVQQQLQSGSSTSGIAPGPSSSNPASNTPIRKMNTRSRLDTLLRSCNPAFVAKMRHGHRRLNDSTRSSPGMVSPSQSGEDEEAPLPRSVAAGVAREVHPQAPGSSSSSGLEVDLSGRGEDKDVLEDEDDGLGEGREEEEEEQAREDNGEGEQEIHEDGQEDAMTRAGREGRWHQVRLQLIIPREGDDAMTAAQSWPAGAAEAPAATTDASSVAAANSTDGGYSSAPGQEPLLRMVLTDVDELVRATLDVAAELLRFQSRYTELEALLASEHKLLEAVFPRQAIEHMTRVITARSSGCPPDPPMLTGSVAMLDSVCFPVIAGLKFPRTAAGALDNTQACALPNATTGGRSEARLPATWPQLERSLFNQSPLDAGGGEVSDGRAIVLPQGAAACSECESRHNGPQLRRLQGPHGLLRNTKAKGPATKTINSGACDGASAGWPLTPLRGGSGTSSCGGNGARGRDSGGTDGGGGSSGPSTVVRPYSSGAPSNLDGSVPLATAHRCVTVLFADIVGFTTMCNCLEPLEVMNFLNELYTRFDSLCDIYGVYKVETIGDCFMAVGGLITVDGEGFKAVRGDGSEDGLHALKVMSFAKAMLREVAALVMPHNGSPLRLRVGLHSGPITAGIVGSKMPRFCLFGDTVNTASRMESTCEPGAIHVSAATRELLPEEHWVATGGVQVKGKGEMQTFLWRPPPGFAAPKGAFSASVAALGHTEWASGTATSSSGVFTPGRPGGVTGPLARAAISDGE</sequence>
<keyword evidence="11" id="KW-1185">Reference proteome</keyword>
<feature type="domain" description="Guanylate cyclase" evidence="9">
    <location>
        <begin position="1077"/>
        <end position="1219"/>
    </location>
</feature>
<comment type="subcellular location">
    <subcellularLocation>
        <location evidence="1">Membrane</location>
    </subcellularLocation>
</comment>
<dbReference type="PANTHER" id="PTHR11920">
    <property type="entry name" value="GUANYLYL CYCLASE"/>
    <property type="match status" value="1"/>
</dbReference>
<feature type="region of interest" description="Disordered" evidence="8">
    <location>
        <begin position="973"/>
        <end position="1002"/>
    </location>
</feature>
<dbReference type="SUPFAM" id="SSF55073">
    <property type="entry name" value="Nucleotide cyclase"/>
    <property type="match status" value="1"/>
</dbReference>
<feature type="non-terminal residue" evidence="10">
    <location>
        <position position="1319"/>
    </location>
</feature>
<dbReference type="Pfam" id="PF00211">
    <property type="entry name" value="Guanylate_cyc"/>
    <property type="match status" value="1"/>
</dbReference>
<feature type="compositionally biased region" description="Low complexity" evidence="8">
    <location>
        <begin position="571"/>
        <end position="603"/>
    </location>
</feature>
<feature type="compositionally biased region" description="Low complexity" evidence="8">
    <location>
        <begin position="203"/>
        <end position="214"/>
    </location>
</feature>
<evidence type="ECO:0000256" key="5">
    <source>
        <dbReference type="ARBA" id="ARBA00023136"/>
    </source>
</evidence>
<dbReference type="Proteomes" id="UP001165090">
    <property type="component" value="Unassembled WGS sequence"/>
</dbReference>
<evidence type="ECO:0000256" key="4">
    <source>
        <dbReference type="ARBA" id="ARBA00022989"/>
    </source>
</evidence>
<keyword evidence="6 7" id="KW-0456">Lyase</keyword>
<evidence type="ECO:0000256" key="1">
    <source>
        <dbReference type="ARBA" id="ARBA00004370"/>
    </source>
</evidence>
<feature type="compositionally biased region" description="Gly residues" evidence="8">
    <location>
        <begin position="1019"/>
        <end position="1031"/>
    </location>
</feature>
<evidence type="ECO:0000313" key="11">
    <source>
        <dbReference type="Proteomes" id="UP001165090"/>
    </source>
</evidence>
<feature type="compositionally biased region" description="Basic and acidic residues" evidence="8">
    <location>
        <begin position="717"/>
        <end position="735"/>
    </location>
</feature>
<evidence type="ECO:0000256" key="3">
    <source>
        <dbReference type="ARBA" id="ARBA00022741"/>
    </source>
</evidence>
<dbReference type="InterPro" id="IPR029787">
    <property type="entry name" value="Nucleotide_cyclase"/>
</dbReference>
<feature type="region of interest" description="Disordered" evidence="8">
    <location>
        <begin position="563"/>
        <end position="605"/>
    </location>
</feature>
<keyword evidence="5" id="KW-0472">Membrane</keyword>
<dbReference type="CDD" id="cd07302">
    <property type="entry name" value="CHD"/>
    <property type="match status" value="1"/>
</dbReference>
<feature type="region of interest" description="Disordered" evidence="8">
    <location>
        <begin position="627"/>
        <end position="735"/>
    </location>
</feature>
<reference evidence="10 11" key="1">
    <citation type="journal article" date="2023" name="IScience">
        <title>Expanded male sex-determining region conserved during the evolution of homothallism in the green alga Volvox.</title>
        <authorList>
            <person name="Yamamoto K."/>
            <person name="Matsuzaki R."/>
            <person name="Mahakham W."/>
            <person name="Heman W."/>
            <person name="Sekimoto H."/>
            <person name="Kawachi M."/>
            <person name="Minakuchi Y."/>
            <person name="Toyoda A."/>
            <person name="Nozaki H."/>
        </authorList>
    </citation>
    <scope>NUCLEOTIDE SEQUENCE [LARGE SCALE GENOMIC DNA]</scope>
    <source>
        <strain evidence="10 11">NIES-4468</strain>
    </source>
</reference>
<evidence type="ECO:0000313" key="10">
    <source>
        <dbReference type="EMBL" id="GLI68293.1"/>
    </source>
</evidence>
<dbReference type="SMART" id="SM00044">
    <property type="entry name" value="CYCc"/>
    <property type="match status" value="1"/>
</dbReference>
<evidence type="ECO:0000256" key="7">
    <source>
        <dbReference type="RuleBase" id="RU000405"/>
    </source>
</evidence>
<feature type="region of interest" description="Disordered" evidence="8">
    <location>
        <begin position="520"/>
        <end position="539"/>
    </location>
</feature>
<keyword evidence="2" id="KW-0812">Transmembrane</keyword>
<feature type="compositionally biased region" description="Low complexity" evidence="8">
    <location>
        <begin position="182"/>
        <end position="194"/>
    </location>
</feature>
<dbReference type="InterPro" id="IPR018297">
    <property type="entry name" value="A/G_cyclase_CS"/>
</dbReference>
<organism evidence="10 11">
    <name type="scientific">Volvox africanus</name>
    <dbReference type="NCBI Taxonomy" id="51714"/>
    <lineage>
        <taxon>Eukaryota</taxon>
        <taxon>Viridiplantae</taxon>
        <taxon>Chlorophyta</taxon>
        <taxon>core chlorophytes</taxon>
        <taxon>Chlorophyceae</taxon>
        <taxon>CS clade</taxon>
        <taxon>Chlamydomonadales</taxon>
        <taxon>Volvocaceae</taxon>
        <taxon>Volvox</taxon>
    </lineage>
</organism>
<gene>
    <name evidence="10" type="ORF">VaNZ11_012654</name>
</gene>
<comment type="caution">
    <text evidence="10">The sequence shown here is derived from an EMBL/GenBank/DDBJ whole genome shotgun (WGS) entry which is preliminary data.</text>
</comment>
<dbReference type="PANTHER" id="PTHR11920:SF335">
    <property type="entry name" value="GUANYLATE CYCLASE"/>
    <property type="match status" value="1"/>
</dbReference>
<feature type="compositionally biased region" description="Acidic residues" evidence="8">
    <location>
        <begin position="695"/>
        <end position="716"/>
    </location>
</feature>
<name>A0ABQ5SFP0_9CHLO</name>
<dbReference type="EMBL" id="BSDZ01000079">
    <property type="protein sequence ID" value="GLI68293.1"/>
    <property type="molecule type" value="Genomic_DNA"/>
</dbReference>
<accession>A0ABQ5SFP0</accession>
<proteinExistence type="inferred from homology"/>
<feature type="compositionally biased region" description="Polar residues" evidence="8">
    <location>
        <begin position="637"/>
        <end position="650"/>
    </location>
</feature>
<evidence type="ECO:0000256" key="6">
    <source>
        <dbReference type="ARBA" id="ARBA00023239"/>
    </source>
</evidence>